<feature type="domain" description="ATP-grasp" evidence="6">
    <location>
        <begin position="107"/>
        <end position="290"/>
    </location>
</feature>
<dbReference type="KEGG" id="ntt:TAO_1754"/>
<keyword evidence="7" id="KW-0436">Ligase</keyword>
<reference evidence="7 8" key="1">
    <citation type="journal article" date="2017" name="ISME J.">
        <title>An acid-tolerant ammonia-oxidizing ?-proteobacterium from soil.</title>
        <authorList>
            <person name="Hayatsu M."/>
            <person name="Tago K."/>
            <person name="Uchiyama I."/>
            <person name="Toyoda A."/>
            <person name="Wang Y."/>
            <person name="Shimomura Y."/>
            <person name="Okubo T."/>
            <person name="Kurisu F."/>
            <person name="Hirono Y."/>
            <person name="Nonaka K."/>
            <person name="Akiyama H."/>
            <person name="Itoh T."/>
            <person name="Takami H."/>
        </authorList>
    </citation>
    <scope>NUCLEOTIDE SEQUENCE [LARGE SCALE GENOMIC DNA]</scope>
    <source>
        <strain evidence="7 8">TAO100</strain>
    </source>
</reference>
<dbReference type="InterPro" id="IPR011761">
    <property type="entry name" value="ATP-grasp"/>
</dbReference>
<keyword evidence="8" id="KW-1185">Reference proteome</keyword>
<dbReference type="RefSeq" id="WP_096527595.1">
    <property type="nucleotide sequence ID" value="NZ_AP014836.1"/>
</dbReference>
<dbReference type="PANTHER" id="PTHR21621:SF0">
    <property type="entry name" value="BETA-CITRYLGLUTAMATE SYNTHASE B-RELATED"/>
    <property type="match status" value="1"/>
</dbReference>
<keyword evidence="3 5" id="KW-0067">ATP-binding</keyword>
<evidence type="ECO:0000256" key="4">
    <source>
        <dbReference type="ARBA" id="ARBA00023211"/>
    </source>
</evidence>
<dbReference type="InterPro" id="IPR004666">
    <property type="entry name" value="Rp_bS6_RimK/Lys_biosynth_LsyX"/>
</dbReference>
<dbReference type="GO" id="GO:0046872">
    <property type="term" value="F:metal ion binding"/>
    <property type="evidence" value="ECO:0007669"/>
    <property type="project" value="UniProtKB-KW"/>
</dbReference>
<sequence length="296" mass="32624">MVQVVIFNNHHGWHSQQLEVALTAKGIKTIRASLDQCRIDLDLPSGLYIPGLSATLPHAVITRGIAAGSFEQISVRLDILHALAELGVYVLNNALAIERTVDKARTSLLLHYQGIPTPRTWACEDTDQAHQLIAQAQRQCHELVLKPLFGCQGQGLIRLSCPADLNTCGAVGGLYYLQEFIPPINKGIWQDWRVFVVNHQAIAAMIRRGHTWITNAAQGAECFPVPLDPEISRLACQATQAVGVDYAGVDIIYSVDKGFQVLEVNSIPAWRALQQTTTINIAQVLVEFLLEKLYCS</sequence>
<dbReference type="PANTHER" id="PTHR21621">
    <property type="entry name" value="RIBOSOMAL PROTEIN S6 MODIFICATION PROTEIN"/>
    <property type="match status" value="1"/>
</dbReference>
<dbReference type="GO" id="GO:0016879">
    <property type="term" value="F:ligase activity, forming carbon-nitrogen bonds"/>
    <property type="evidence" value="ECO:0007669"/>
    <property type="project" value="TreeGrafter"/>
</dbReference>
<accession>A0A1Q2SPR2</accession>
<keyword evidence="4" id="KW-0464">Manganese</keyword>
<dbReference type="PROSITE" id="PS50975">
    <property type="entry name" value="ATP_GRASP"/>
    <property type="match status" value="1"/>
</dbReference>
<dbReference type="Proteomes" id="UP000243679">
    <property type="component" value="Chromosome"/>
</dbReference>
<proteinExistence type="predicted"/>
<dbReference type="Pfam" id="PF08443">
    <property type="entry name" value="RimK"/>
    <property type="match status" value="1"/>
</dbReference>
<dbReference type="Gene3D" id="3.40.50.20">
    <property type="match status" value="1"/>
</dbReference>
<dbReference type="GO" id="GO:0005737">
    <property type="term" value="C:cytoplasm"/>
    <property type="evidence" value="ECO:0007669"/>
    <property type="project" value="TreeGrafter"/>
</dbReference>
<dbReference type="GO" id="GO:0005524">
    <property type="term" value="F:ATP binding"/>
    <property type="evidence" value="ECO:0007669"/>
    <property type="project" value="UniProtKB-UniRule"/>
</dbReference>
<evidence type="ECO:0000256" key="2">
    <source>
        <dbReference type="ARBA" id="ARBA00022741"/>
    </source>
</evidence>
<dbReference type="EMBL" id="AP014836">
    <property type="protein sequence ID" value="BAW81124.1"/>
    <property type="molecule type" value="Genomic_DNA"/>
</dbReference>
<evidence type="ECO:0000313" key="7">
    <source>
        <dbReference type="EMBL" id="BAW81124.1"/>
    </source>
</evidence>
<evidence type="ECO:0000256" key="1">
    <source>
        <dbReference type="ARBA" id="ARBA00022723"/>
    </source>
</evidence>
<evidence type="ECO:0000259" key="6">
    <source>
        <dbReference type="PROSITE" id="PS50975"/>
    </source>
</evidence>
<gene>
    <name evidence="7" type="ORF">TAO_1754</name>
</gene>
<dbReference type="AlphaFoldDB" id="A0A1Q2SPR2"/>
<dbReference type="Gene3D" id="3.30.470.20">
    <property type="entry name" value="ATP-grasp fold, B domain"/>
    <property type="match status" value="1"/>
</dbReference>
<protein>
    <submittedName>
        <fullName evidence="7">RimK family alpha-L-glutamate ligase</fullName>
    </submittedName>
</protein>
<organism evidence="7 8">
    <name type="scientific">Candidatus Nitrosoglobus terrae</name>
    <dbReference type="NCBI Taxonomy" id="1630141"/>
    <lineage>
        <taxon>Bacteria</taxon>
        <taxon>Pseudomonadati</taxon>
        <taxon>Pseudomonadota</taxon>
        <taxon>Gammaproteobacteria</taxon>
        <taxon>Chromatiales</taxon>
        <taxon>Chromatiaceae</taxon>
        <taxon>Candidatus Nitrosoglobus</taxon>
    </lineage>
</organism>
<evidence type="ECO:0000256" key="5">
    <source>
        <dbReference type="PROSITE-ProRule" id="PRU00409"/>
    </source>
</evidence>
<keyword evidence="1" id="KW-0479">Metal-binding</keyword>
<evidence type="ECO:0000313" key="8">
    <source>
        <dbReference type="Proteomes" id="UP000243679"/>
    </source>
</evidence>
<evidence type="ECO:0000256" key="3">
    <source>
        <dbReference type="ARBA" id="ARBA00022840"/>
    </source>
</evidence>
<dbReference type="NCBIfam" id="TIGR00768">
    <property type="entry name" value="rimK_fam"/>
    <property type="match status" value="1"/>
</dbReference>
<dbReference type="SUPFAM" id="SSF56059">
    <property type="entry name" value="Glutathione synthetase ATP-binding domain-like"/>
    <property type="match status" value="1"/>
</dbReference>
<keyword evidence="2 5" id="KW-0547">Nucleotide-binding</keyword>
<dbReference type="OrthoDB" id="9786585at2"/>
<dbReference type="InterPro" id="IPR013651">
    <property type="entry name" value="ATP-grasp_RimK-type"/>
</dbReference>
<name>A0A1Q2SPR2_9GAMM</name>